<sequence length="115" mass="12803">MGLADVTLFEADNYHGRQLRQKEETGNLSIREDDTKLYQLLSAWENNGVVTMSYAEALPSEVKTTTISVVHSNRLKNVKSTYMKSSIALLLKKPAKPIVCKETQAACCTKLRVIG</sequence>
<dbReference type="WBParaSite" id="ACOC_0001238701-mRNA-1">
    <property type="protein sequence ID" value="ACOC_0001238701-mRNA-1"/>
    <property type="gene ID" value="ACOC_0001238701"/>
</dbReference>
<evidence type="ECO:0000313" key="3">
    <source>
        <dbReference type="WBParaSite" id="ACOC_0001238701-mRNA-1"/>
    </source>
</evidence>
<accession>A0A0R3Q0E4</accession>
<keyword evidence="2" id="KW-1185">Reference proteome</keyword>
<reference evidence="1 2" key="2">
    <citation type="submission" date="2018-11" db="EMBL/GenBank/DDBJ databases">
        <authorList>
            <consortium name="Pathogen Informatics"/>
        </authorList>
    </citation>
    <scope>NUCLEOTIDE SEQUENCE [LARGE SCALE GENOMIC DNA]</scope>
    <source>
        <strain evidence="1 2">Costa Rica</strain>
    </source>
</reference>
<gene>
    <name evidence="1" type="ORF">ACOC_LOCUS12388</name>
</gene>
<dbReference type="Proteomes" id="UP000267027">
    <property type="component" value="Unassembled WGS sequence"/>
</dbReference>
<reference evidence="3" key="1">
    <citation type="submission" date="2017-02" db="UniProtKB">
        <authorList>
            <consortium name="WormBaseParasite"/>
        </authorList>
    </citation>
    <scope>IDENTIFICATION</scope>
</reference>
<evidence type="ECO:0000313" key="1">
    <source>
        <dbReference type="EMBL" id="VDM63973.1"/>
    </source>
</evidence>
<protein>
    <submittedName>
        <fullName evidence="3">Transposase</fullName>
    </submittedName>
</protein>
<dbReference type="AlphaFoldDB" id="A0A0R3Q0E4"/>
<proteinExistence type="predicted"/>
<evidence type="ECO:0000313" key="2">
    <source>
        <dbReference type="Proteomes" id="UP000267027"/>
    </source>
</evidence>
<dbReference type="EMBL" id="UYYA01005018">
    <property type="protein sequence ID" value="VDM63973.1"/>
    <property type="molecule type" value="Genomic_DNA"/>
</dbReference>
<organism evidence="3">
    <name type="scientific">Angiostrongylus costaricensis</name>
    <name type="common">Nematode worm</name>
    <dbReference type="NCBI Taxonomy" id="334426"/>
    <lineage>
        <taxon>Eukaryota</taxon>
        <taxon>Metazoa</taxon>
        <taxon>Ecdysozoa</taxon>
        <taxon>Nematoda</taxon>
        <taxon>Chromadorea</taxon>
        <taxon>Rhabditida</taxon>
        <taxon>Rhabditina</taxon>
        <taxon>Rhabditomorpha</taxon>
        <taxon>Strongyloidea</taxon>
        <taxon>Metastrongylidae</taxon>
        <taxon>Angiostrongylus</taxon>
    </lineage>
</organism>
<name>A0A0R3Q0E4_ANGCS</name>